<feature type="transmembrane region" description="Helical" evidence="12">
    <location>
        <begin position="860"/>
        <end position="883"/>
    </location>
</feature>
<sequence>MSIHVLSWLTLSVPVLLLWPVCGSGTEVTPLETCVYLITPQYSDELGTYQDGDVIIGGLINLHNLAATPDLSFTRKPGLAQCLDKKVIGSSPDISVWSLPDVHRVLRFHPLSKDMRYRFQERTYRWFQAIVFTVEEINQNPSLLPGVKLGYHIMDSCSRYPHSLTAAMSMISGGNKTCGPTKPAKLLIGDSSSTQSILLSTTLVPLKIPMISYLAGCPCLSDRQKYPNFFRTIPSDFYQARTMVQIAKRFGWTWIGAVIADSDNGHGTLQALEEEIKGTGICLAFYHTLYRERLQKDVAFAARTVQASSARVILVLAWYTDVEAFLLELMRRNVTDRLFLASEIWSTSYNIMANPQLYTISKGTLGVALRSAPIPGFSAHLQQLHPSHYPEDKFLRTLWENTFGCSPTISSSKIIQNSLPPCSGRESLEGHIEFTDTSHLTVSYNIYLAVYAAAHALHSLLECNSQNHTNSKIKPKCSSPDNITPAQLLQHVKDVHYTTQLGEEFYFLEGGIPPVYDLVNWQIAPDGSLQYAFIGHVDGNQLSINDSAITWPGDSGKVPISVCTSECPPGTRKAIKKGLPVCCFDCLPCTEGEISNSTGSIKCYRCPKEFWSNSYKNECVARETEFLSVKETMGITLMSVAVSGAVMTTTVAVIFLYHRNTPIVKANNSELSFLLLLSLKLCFLCALVFVGQPSLWSCRIQQAAFGISFVLCISCILVKTFVVLIAFHSTRPESSALIKWFGLGKQRGIVLVFTCVQVVICAIWLCVSPPLPYQNFGMHRSKVILECTIGSVVGFTCVLGYIGFLATVCFLLAFFARKLPDNFNEAKFITFSMLIFCAVWVAFVPAYVSSPGKYSVVVEVFAILASSFGLLFCIFVPKCYIILLKPENNTKKFLMGKE</sequence>
<keyword evidence="9 15" id="KW-0675">Receptor</keyword>
<comment type="similarity">
    <text evidence="2">Belongs to the G-protein coupled receptor 3 family.</text>
</comment>
<dbReference type="InterPro" id="IPR017979">
    <property type="entry name" value="GPCR_3_CS"/>
</dbReference>
<dbReference type="SMR" id="Q5I5C8"/>
<comment type="subcellular location">
    <subcellularLocation>
        <location evidence="1">Cell membrane</location>
        <topology evidence="1">Multi-pass membrane protein</topology>
    </subcellularLocation>
</comment>
<dbReference type="InterPro" id="IPR001828">
    <property type="entry name" value="ANF_lig-bd_rcpt"/>
</dbReference>
<dbReference type="SUPFAM" id="SSF53822">
    <property type="entry name" value="Periplasmic binding protein-like I"/>
    <property type="match status" value="1"/>
</dbReference>
<dbReference type="InterPro" id="IPR017978">
    <property type="entry name" value="GPCR_3_C"/>
</dbReference>
<feature type="domain" description="G-protein coupled receptors family 3 profile" evidence="14">
    <location>
        <begin position="633"/>
        <end position="898"/>
    </location>
</feature>
<evidence type="ECO:0000256" key="8">
    <source>
        <dbReference type="ARBA" id="ARBA00023136"/>
    </source>
</evidence>
<dbReference type="PANTHER" id="PTHR24061">
    <property type="entry name" value="CALCIUM-SENSING RECEPTOR-RELATED"/>
    <property type="match status" value="1"/>
</dbReference>
<evidence type="ECO:0000256" key="3">
    <source>
        <dbReference type="ARBA" id="ARBA00022475"/>
    </source>
</evidence>
<dbReference type="Pfam" id="PF07562">
    <property type="entry name" value="NCD3G"/>
    <property type="match status" value="1"/>
</dbReference>
<evidence type="ECO:0000256" key="12">
    <source>
        <dbReference type="SAM" id="Phobius"/>
    </source>
</evidence>
<feature type="transmembrane region" description="Helical" evidence="12">
    <location>
        <begin position="633"/>
        <end position="657"/>
    </location>
</feature>
<evidence type="ECO:0000256" key="11">
    <source>
        <dbReference type="ARBA" id="ARBA00023224"/>
    </source>
</evidence>
<accession>Q5I5C8</accession>
<evidence type="ECO:0000256" key="1">
    <source>
        <dbReference type="ARBA" id="ARBA00004651"/>
    </source>
</evidence>
<keyword evidence="10" id="KW-0325">Glycoprotein</keyword>
<dbReference type="GO" id="GO:0005886">
    <property type="term" value="C:plasma membrane"/>
    <property type="evidence" value="ECO:0007669"/>
    <property type="project" value="UniProtKB-SubCell"/>
</dbReference>
<dbReference type="InterPro" id="IPR000068">
    <property type="entry name" value="GPCR_3_Ca_sens_rcpt-rel"/>
</dbReference>
<dbReference type="InterPro" id="IPR011500">
    <property type="entry name" value="GPCR_3_9-Cys_dom"/>
</dbReference>
<dbReference type="Gene3D" id="2.10.50.30">
    <property type="entry name" value="GPCR, family 3, nine cysteines domain"/>
    <property type="match status" value="1"/>
</dbReference>
<evidence type="ECO:0000256" key="7">
    <source>
        <dbReference type="ARBA" id="ARBA00023040"/>
    </source>
</evidence>
<feature type="signal peptide" evidence="13">
    <location>
        <begin position="1"/>
        <end position="23"/>
    </location>
</feature>
<dbReference type="InterPro" id="IPR004073">
    <property type="entry name" value="GPCR_3_vmron_rcpt_2"/>
</dbReference>
<keyword evidence="8 12" id="KW-0472">Membrane</keyword>
<evidence type="ECO:0000256" key="6">
    <source>
        <dbReference type="ARBA" id="ARBA00022989"/>
    </source>
</evidence>
<evidence type="ECO:0000313" key="15">
    <source>
        <dbReference type="EMBL" id="AAW38958.1"/>
    </source>
</evidence>
<dbReference type="PROSITE" id="PS50259">
    <property type="entry name" value="G_PROTEIN_RECEP_F3_4"/>
    <property type="match status" value="1"/>
</dbReference>
<dbReference type="Pfam" id="PF00003">
    <property type="entry name" value="7tm_3"/>
    <property type="match status" value="1"/>
</dbReference>
<dbReference type="PRINTS" id="PR00248">
    <property type="entry name" value="GPCRMGR"/>
</dbReference>
<evidence type="ECO:0000256" key="10">
    <source>
        <dbReference type="ARBA" id="ARBA00023180"/>
    </source>
</evidence>
<evidence type="ECO:0000256" key="2">
    <source>
        <dbReference type="ARBA" id="ARBA00007242"/>
    </source>
</evidence>
<keyword evidence="11" id="KW-0807">Transducer</keyword>
<evidence type="ECO:0000256" key="9">
    <source>
        <dbReference type="ARBA" id="ARBA00023170"/>
    </source>
</evidence>
<dbReference type="EMBL" id="AY853705">
    <property type="protein sequence ID" value="AAW38958.1"/>
    <property type="molecule type" value="mRNA"/>
</dbReference>
<dbReference type="CDD" id="cd15283">
    <property type="entry name" value="7tmC_V2R_pheromone"/>
    <property type="match status" value="1"/>
</dbReference>
<organism evidence="15">
    <name type="scientific">Cyprinidae sp. EA-2004</name>
    <dbReference type="NCBI Taxonomy" id="307669"/>
    <lineage>
        <taxon>Eukaryota</taxon>
        <taxon>Metazoa</taxon>
        <taxon>Chordata</taxon>
        <taxon>Craniata</taxon>
        <taxon>Vertebrata</taxon>
        <taxon>Euteleostomi</taxon>
        <taxon>Actinopterygii</taxon>
        <taxon>Neopterygii</taxon>
        <taxon>Teleostei</taxon>
        <taxon>Ostariophysi</taxon>
        <taxon>Cypriniformes</taxon>
        <taxon>Cyprinidae</taxon>
    </lineage>
</organism>
<keyword evidence="6 12" id="KW-1133">Transmembrane helix</keyword>
<keyword evidence="5 13" id="KW-0732">Signal</keyword>
<feature type="transmembrane region" description="Helical" evidence="12">
    <location>
        <begin position="669"/>
        <end position="691"/>
    </location>
</feature>
<evidence type="ECO:0000256" key="13">
    <source>
        <dbReference type="SAM" id="SignalP"/>
    </source>
</evidence>
<feature type="transmembrane region" description="Helical" evidence="12">
    <location>
        <begin position="748"/>
        <end position="771"/>
    </location>
</feature>
<dbReference type="InterPro" id="IPR000337">
    <property type="entry name" value="GPCR_3"/>
</dbReference>
<dbReference type="InterPro" id="IPR038550">
    <property type="entry name" value="GPCR_3_9-Cys_sf"/>
</dbReference>
<reference evidence="15" key="1">
    <citation type="submission" date="2004-12" db="EMBL/GenBank/DDBJ databases">
        <title>Identification, molecular cloning and functional characterization of putative pheromone receptors from a Cyprinidae.</title>
        <authorList>
            <person name="Asare E.O."/>
            <person name="Karlsen H.E."/>
        </authorList>
    </citation>
    <scope>NUCLEOTIDE SEQUENCE</scope>
    <source>
        <tissue evidence="15">Olfactory epithelium</tissue>
    </source>
</reference>
<feature type="transmembrane region" description="Helical" evidence="12">
    <location>
        <begin position="828"/>
        <end position="848"/>
    </location>
</feature>
<feature type="transmembrane region" description="Helical" evidence="12">
    <location>
        <begin position="791"/>
        <end position="816"/>
    </location>
</feature>
<dbReference type="PROSITE" id="PS00981">
    <property type="entry name" value="G_PROTEIN_RECEP_F3_3"/>
    <property type="match status" value="1"/>
</dbReference>
<keyword evidence="7" id="KW-0297">G-protein coupled receptor</keyword>
<name>Q5I5C8_9TELE</name>
<dbReference type="FunFam" id="2.10.50.30:FF:000002">
    <property type="entry name" value="Vomeronasal 2 receptor, h1"/>
    <property type="match status" value="1"/>
</dbReference>
<dbReference type="Gene3D" id="3.40.50.2300">
    <property type="match status" value="2"/>
</dbReference>
<dbReference type="InterPro" id="IPR028082">
    <property type="entry name" value="Peripla_BP_I"/>
</dbReference>
<evidence type="ECO:0000259" key="14">
    <source>
        <dbReference type="PROSITE" id="PS50259"/>
    </source>
</evidence>
<evidence type="ECO:0000256" key="5">
    <source>
        <dbReference type="ARBA" id="ARBA00022729"/>
    </source>
</evidence>
<dbReference type="FunFam" id="3.40.50.2300:FF:000302">
    <property type="entry name" value="Si:ch211-203b20.7"/>
    <property type="match status" value="1"/>
</dbReference>
<dbReference type="PRINTS" id="PR01535">
    <property type="entry name" value="VOMERONASL2R"/>
</dbReference>
<feature type="transmembrane region" description="Helical" evidence="12">
    <location>
        <begin position="703"/>
        <end position="727"/>
    </location>
</feature>
<dbReference type="PANTHER" id="PTHR24061:SF415">
    <property type="entry name" value="NOVEL PHERMONE RECEPTOR-RELATED"/>
    <property type="match status" value="1"/>
</dbReference>
<dbReference type="GO" id="GO:0004930">
    <property type="term" value="F:G protein-coupled receptor activity"/>
    <property type="evidence" value="ECO:0007669"/>
    <property type="project" value="UniProtKB-KW"/>
</dbReference>
<evidence type="ECO:0000256" key="4">
    <source>
        <dbReference type="ARBA" id="ARBA00022692"/>
    </source>
</evidence>
<dbReference type="Pfam" id="PF01094">
    <property type="entry name" value="ANF_receptor"/>
    <property type="match status" value="1"/>
</dbReference>
<proteinExistence type="evidence at transcript level"/>
<dbReference type="AlphaFoldDB" id="Q5I5C8"/>
<feature type="chain" id="PRO_5004257415" evidence="13">
    <location>
        <begin position="24"/>
        <end position="898"/>
    </location>
</feature>
<keyword evidence="3" id="KW-1003">Cell membrane</keyword>
<keyword evidence="4 12" id="KW-0812">Transmembrane</keyword>
<protein>
    <submittedName>
        <fullName evidence="15">Putative pheromone receptor CPpr9</fullName>
    </submittedName>
</protein>